<keyword evidence="3" id="KW-1185">Reference proteome</keyword>
<dbReference type="AlphaFoldDB" id="A0A8J9ZCN6"/>
<dbReference type="Proteomes" id="UP000838412">
    <property type="component" value="Chromosome 18"/>
</dbReference>
<protein>
    <submittedName>
        <fullName evidence="2">NSUN7 protein</fullName>
    </submittedName>
</protein>
<dbReference type="InterPro" id="IPR049561">
    <property type="entry name" value="NSUN5_7_fdxn-like"/>
</dbReference>
<reference evidence="2" key="1">
    <citation type="submission" date="2022-01" db="EMBL/GenBank/DDBJ databases">
        <authorList>
            <person name="Braso-Vives M."/>
        </authorList>
    </citation>
    <scope>NUCLEOTIDE SEQUENCE</scope>
</reference>
<name>A0A8J9ZCN6_BRALA</name>
<evidence type="ECO:0000313" key="2">
    <source>
        <dbReference type="EMBL" id="CAH1251086.1"/>
    </source>
</evidence>
<dbReference type="PANTHER" id="PTHR14663">
    <property type="entry name" value="METHYLTRANSFERASE NSUN7-RELATED"/>
    <property type="match status" value="1"/>
</dbReference>
<sequence length="542" mass="61273">MLFGLCLHCDFLTSNLTYCSEGDVTVRTVDEKTSKDFDVTMSSYQTTYDEPLGIVPHQVYIYASQIFHRMYRKRPADQESIRYGNPKGTLEINHESNEDTRRQTFKLAYAALKYQDLLEDVIIESGFQSSNPLPQESMCLAVVAFYVLMNNKFYLPRRHRRGPVIEEVQEVQDALQSAKTGLNATLARLRIRDRILTIDSLLPENVRNRDKYARTLPVYGWVNTVKSCFEEVVAGLEEDGFKAPEPDDEEFKGRVYKKLLHFSDTLVFPGENKERLRDHPLVKNGCLILQDRSVAMPAYTIKSLLSLNSGCDVICTHAGSGHLAAHVWALLDREEFQVYALGARTPEQASSLRGTISLLGMQYVKVLQENFMDIRPDDPRMQNLQVILLNPPNSQSGLCNPMESLVHGESDVGILREFSSKKFSSGKLGDLVSTQVNLIKHAMAFPTVKYIVYFTSSVFKEENEEALVKAQEQMNPVINKTPGLLPFKVRASPLPIAKTSQDPTYVKFPMSPEMNGCFCGILERKGDTRELLARAQKFDLGI</sequence>
<dbReference type="InterPro" id="IPR042620">
    <property type="entry name" value="NSUN7"/>
</dbReference>
<dbReference type="InterPro" id="IPR029063">
    <property type="entry name" value="SAM-dependent_MTases_sf"/>
</dbReference>
<organism evidence="2 3">
    <name type="scientific">Branchiostoma lanceolatum</name>
    <name type="common">Common lancelet</name>
    <name type="synonym">Amphioxus lanceolatum</name>
    <dbReference type="NCBI Taxonomy" id="7740"/>
    <lineage>
        <taxon>Eukaryota</taxon>
        <taxon>Metazoa</taxon>
        <taxon>Chordata</taxon>
        <taxon>Cephalochordata</taxon>
        <taxon>Leptocardii</taxon>
        <taxon>Amphioxiformes</taxon>
        <taxon>Branchiostomatidae</taxon>
        <taxon>Branchiostoma</taxon>
    </lineage>
</organism>
<dbReference type="Gene3D" id="3.40.50.150">
    <property type="entry name" value="Vaccinia Virus protein VP39"/>
    <property type="match status" value="1"/>
</dbReference>
<evidence type="ECO:0000313" key="3">
    <source>
        <dbReference type="Proteomes" id="UP000838412"/>
    </source>
</evidence>
<dbReference type="EMBL" id="OV696703">
    <property type="protein sequence ID" value="CAH1251086.1"/>
    <property type="molecule type" value="Genomic_DNA"/>
</dbReference>
<dbReference type="SUPFAM" id="SSF53335">
    <property type="entry name" value="S-adenosyl-L-methionine-dependent methyltransferases"/>
    <property type="match status" value="1"/>
</dbReference>
<gene>
    <name evidence="2" type="primary">NSUN7</name>
    <name evidence="2" type="ORF">BLAG_LOCUS11580</name>
</gene>
<dbReference type="OrthoDB" id="6817893at2759"/>
<dbReference type="Gene3D" id="3.30.70.1170">
    <property type="entry name" value="Sun protein, domain 3"/>
    <property type="match status" value="1"/>
</dbReference>
<feature type="domain" description="NOL1/NOP2/NSUN 5/7 ferredoxin-like" evidence="1">
    <location>
        <begin position="217"/>
        <end position="290"/>
    </location>
</feature>
<dbReference type="Pfam" id="PF21148">
    <property type="entry name" value="NSUN5_fdxn-like"/>
    <property type="match status" value="1"/>
</dbReference>
<proteinExistence type="predicted"/>
<dbReference type="PANTHER" id="PTHR14663:SF2">
    <property type="entry name" value="METHYLTRANSFERASE NSUN7-RELATED"/>
    <property type="match status" value="1"/>
</dbReference>
<evidence type="ECO:0000259" key="1">
    <source>
        <dbReference type="Pfam" id="PF21148"/>
    </source>
</evidence>
<accession>A0A8J9ZCN6</accession>